<feature type="compositionally biased region" description="Pro residues" evidence="1">
    <location>
        <begin position="614"/>
        <end position="624"/>
    </location>
</feature>
<reference evidence="2" key="1">
    <citation type="submission" date="2021-01" db="EMBL/GenBank/DDBJ databases">
        <authorList>
            <person name="Corre E."/>
            <person name="Pelletier E."/>
            <person name="Niang G."/>
            <person name="Scheremetjew M."/>
            <person name="Finn R."/>
            <person name="Kale V."/>
            <person name="Holt S."/>
            <person name="Cochrane G."/>
            <person name="Meng A."/>
            <person name="Brown T."/>
            <person name="Cohen L."/>
        </authorList>
    </citation>
    <scope>NUCLEOTIDE SEQUENCE</scope>
    <source>
        <strain evidence="2">SAG 11-49</strain>
    </source>
</reference>
<proteinExistence type="predicted"/>
<gene>
    <name evidence="2" type="ORF">CLEI1391_LOCUS6734</name>
</gene>
<feature type="compositionally biased region" description="Low complexity" evidence="1">
    <location>
        <begin position="506"/>
        <end position="520"/>
    </location>
</feature>
<feature type="region of interest" description="Disordered" evidence="1">
    <location>
        <begin position="461"/>
        <end position="550"/>
    </location>
</feature>
<evidence type="ECO:0000313" key="2">
    <source>
        <dbReference type="EMBL" id="CAD8675132.1"/>
    </source>
</evidence>
<feature type="compositionally biased region" description="Low complexity" evidence="1">
    <location>
        <begin position="461"/>
        <end position="485"/>
    </location>
</feature>
<feature type="compositionally biased region" description="Low complexity" evidence="1">
    <location>
        <begin position="633"/>
        <end position="654"/>
    </location>
</feature>
<organism evidence="2">
    <name type="scientific">Chlamydomonas leiostraca</name>
    <dbReference type="NCBI Taxonomy" id="1034604"/>
    <lineage>
        <taxon>Eukaryota</taxon>
        <taxon>Viridiplantae</taxon>
        <taxon>Chlorophyta</taxon>
        <taxon>core chlorophytes</taxon>
        <taxon>Chlorophyceae</taxon>
        <taxon>CS clade</taxon>
        <taxon>Chlamydomonadales</taxon>
        <taxon>Chlamydomonadaceae</taxon>
        <taxon>Chlamydomonas</taxon>
    </lineage>
</organism>
<dbReference type="AlphaFoldDB" id="A0A7S0RFF6"/>
<name>A0A7S0RFF6_9CHLO</name>
<feature type="region of interest" description="Disordered" evidence="1">
    <location>
        <begin position="610"/>
        <end position="657"/>
    </location>
</feature>
<protein>
    <submittedName>
        <fullName evidence="2">Uncharacterized protein</fullName>
    </submittedName>
</protein>
<feature type="compositionally biased region" description="Low complexity" evidence="1">
    <location>
        <begin position="530"/>
        <end position="543"/>
    </location>
</feature>
<dbReference type="EMBL" id="HBFB01011901">
    <property type="protein sequence ID" value="CAD8675132.1"/>
    <property type="molecule type" value="Transcribed_RNA"/>
</dbReference>
<evidence type="ECO:0000256" key="1">
    <source>
        <dbReference type="SAM" id="MobiDB-lite"/>
    </source>
</evidence>
<accession>A0A7S0RFF6</accession>
<feature type="region of interest" description="Disordered" evidence="1">
    <location>
        <begin position="711"/>
        <end position="735"/>
    </location>
</feature>
<sequence length="755" mass="80991">MSAEGYSFGIWCGTASTTAISAQLAAVHRRNVFHNMPTEIIFTDSPELLFKLLTGVFDTLGRSLWIEDSGVRGDTFHIINRIQDTCTPNHPLWPQAMEELLAAMSIPHPKDQEWARQAEKAGQSPLPTVRRLYLPPAVMEPNVTAWGEKWIVHGFDPTTGADLFTQATFKQLDALRAGILKWRYSDAWKYCDEAGDLRPVNMYVELPPNKPSTKVKTSLPAPCFIPRGSLRNESRNEFFFNATNNLAPGGRTGDVLRASVVAEKELQWNVRTEIKLGRMADYGTIDLPQLLRIRSHQLAVKERKLLTDEQVLYGDVPDPSSRPVADFKESQFYAWRADAGLGKASSSTDEEELPLMVARMSKAQRIAFNQNRRREAEEVLARPATPFTSGLKTMTDAPSSWLAVSPLHKPTPDAVTPWSDKVLSRLSKIEAGPDAEAVEEDETEGFEAAAAADAAATLMDMTGATPSPSTRGGRTSSRLAAAAAATPGVSDGYKRAVLQGSPSPQTAVAAPSTAGPSSAGMQGSGGRGSRGNTAGVRGAGVAASSPSTNPLLLKKMQEDVDAAKAAGEPYEEVDVYPKSPSMLRKHFEKESKRQTQQAASKVQRSIAAFIKRPQPVPTTSPPAQQPAKRSRVGGSPQAGQQQQPAQAAASSGQGLVVGPGAAGGSTVAEAAPMAGPEQGSAEGGAAVVKMALCSNCAIWGKVAVIKKLPPHGSQGKAGSGCPWRHKTKADRDSVGWDNRQSVEQYCRLKGYPLPW</sequence>